<evidence type="ECO:0000259" key="9">
    <source>
        <dbReference type="Pfam" id="PF05057"/>
    </source>
</evidence>
<dbReference type="InParanoid" id="A0A194X5J0"/>
<evidence type="ECO:0000256" key="2">
    <source>
        <dbReference type="ARBA" id="ARBA00004240"/>
    </source>
</evidence>
<reference evidence="10 11" key="1">
    <citation type="submission" date="2015-10" db="EMBL/GenBank/DDBJ databases">
        <title>Full genome of DAOMC 229536 Phialocephala scopiformis, a fungal endophyte of spruce producing the potent anti-insectan compound rugulosin.</title>
        <authorList>
            <consortium name="DOE Joint Genome Institute"/>
            <person name="Walker A.K."/>
            <person name="Frasz S.L."/>
            <person name="Seifert K.A."/>
            <person name="Miller J.D."/>
            <person name="Mondo S.J."/>
            <person name="Labutti K."/>
            <person name="Lipzen A."/>
            <person name="Dockter R."/>
            <person name="Kennedy M."/>
            <person name="Grigoriev I.V."/>
            <person name="Spatafora J.W."/>
        </authorList>
    </citation>
    <scope>NUCLEOTIDE SEQUENCE [LARGE SCALE GENOMIC DNA]</scope>
    <source>
        <strain evidence="10 11">CBS 120377</strain>
    </source>
</reference>
<evidence type="ECO:0000313" key="10">
    <source>
        <dbReference type="EMBL" id="KUJ15344.1"/>
    </source>
</evidence>
<dbReference type="GO" id="GO:0005739">
    <property type="term" value="C:mitochondrion"/>
    <property type="evidence" value="ECO:0007669"/>
    <property type="project" value="UniProtKB-SubCell"/>
</dbReference>
<keyword evidence="11" id="KW-1185">Reference proteome</keyword>
<keyword evidence="7" id="KW-0472">Membrane</keyword>
<gene>
    <name evidence="10" type="ORF">LY89DRAFT_783508</name>
</gene>
<evidence type="ECO:0000256" key="4">
    <source>
        <dbReference type="ARBA" id="ARBA00007920"/>
    </source>
</evidence>
<dbReference type="GeneID" id="28832416"/>
<dbReference type="InterPro" id="IPR052374">
    <property type="entry name" value="SERAC1"/>
</dbReference>
<dbReference type="Proteomes" id="UP000070700">
    <property type="component" value="Unassembled WGS sequence"/>
</dbReference>
<protein>
    <recommendedName>
        <fullName evidence="9">DUF676 domain-containing protein</fullName>
    </recommendedName>
</protein>
<accession>A0A194X5J0</accession>
<dbReference type="EMBL" id="KQ947418">
    <property type="protein sequence ID" value="KUJ15344.1"/>
    <property type="molecule type" value="Genomic_DNA"/>
</dbReference>
<dbReference type="SUPFAM" id="SSF53474">
    <property type="entry name" value="alpha/beta-Hydrolases"/>
    <property type="match status" value="1"/>
</dbReference>
<comment type="similarity">
    <text evidence="4">Belongs to the putative lipase ROG1 family.</text>
</comment>
<comment type="subcellular location">
    <subcellularLocation>
        <location evidence="2">Endoplasmic reticulum</location>
    </subcellularLocation>
    <subcellularLocation>
        <location evidence="3">Membrane</location>
    </subcellularLocation>
    <subcellularLocation>
        <location evidence="1">Mitochondrion</location>
    </subcellularLocation>
</comment>
<dbReference type="InterPro" id="IPR029058">
    <property type="entry name" value="AB_hydrolase_fold"/>
</dbReference>
<evidence type="ECO:0000256" key="1">
    <source>
        <dbReference type="ARBA" id="ARBA00004173"/>
    </source>
</evidence>
<organism evidence="10 11">
    <name type="scientific">Mollisia scopiformis</name>
    <name type="common">Conifer needle endophyte fungus</name>
    <name type="synonym">Phialocephala scopiformis</name>
    <dbReference type="NCBI Taxonomy" id="149040"/>
    <lineage>
        <taxon>Eukaryota</taxon>
        <taxon>Fungi</taxon>
        <taxon>Dikarya</taxon>
        <taxon>Ascomycota</taxon>
        <taxon>Pezizomycotina</taxon>
        <taxon>Leotiomycetes</taxon>
        <taxon>Helotiales</taxon>
        <taxon>Mollisiaceae</taxon>
        <taxon>Mollisia</taxon>
    </lineage>
</organism>
<dbReference type="GO" id="GO:0016020">
    <property type="term" value="C:membrane"/>
    <property type="evidence" value="ECO:0007669"/>
    <property type="project" value="UniProtKB-SubCell"/>
</dbReference>
<dbReference type="RefSeq" id="XP_018069699.1">
    <property type="nucleotide sequence ID" value="XM_018222690.1"/>
</dbReference>
<evidence type="ECO:0000256" key="5">
    <source>
        <dbReference type="ARBA" id="ARBA00022824"/>
    </source>
</evidence>
<dbReference type="PANTHER" id="PTHR48182">
    <property type="entry name" value="PROTEIN SERAC1"/>
    <property type="match status" value="1"/>
</dbReference>
<dbReference type="GO" id="GO:0005783">
    <property type="term" value="C:endoplasmic reticulum"/>
    <property type="evidence" value="ECO:0007669"/>
    <property type="project" value="UniProtKB-SubCell"/>
</dbReference>
<feature type="region of interest" description="Disordered" evidence="8">
    <location>
        <begin position="1"/>
        <end position="28"/>
    </location>
</feature>
<keyword evidence="6" id="KW-0496">Mitochondrion</keyword>
<dbReference type="KEGG" id="psco:LY89DRAFT_783508"/>
<dbReference type="OrthoDB" id="427518at2759"/>
<evidence type="ECO:0000256" key="3">
    <source>
        <dbReference type="ARBA" id="ARBA00004370"/>
    </source>
</evidence>
<feature type="domain" description="DUF676" evidence="9">
    <location>
        <begin position="42"/>
        <end position="174"/>
    </location>
</feature>
<evidence type="ECO:0000256" key="8">
    <source>
        <dbReference type="SAM" id="MobiDB-lite"/>
    </source>
</evidence>
<sequence>MFSRKRKRAEGTAERDGSSRAINESEIPLRSTGNAEMCDHKNLSRLFVAVHGLGGDWEDTWTDGSSGKLWLRDFLPKQYPNARVMSFGYDASHALSTSVADINDAAISLIDSLNGERQEPSSRRRPIVFVAHSLGGIVVKKALILANERSDHWKNIKESAACAIFFAVPHRGADTAYWANLATSALTFASLGARGNSNFVAALQRNSPELSSISQAFVQPAANLSIIRTFYETVKIGNQLIVDRDSASFRINNEVAVPIQGADHRNICKFGSSDSQKYRPVYNALQLIVDMLKTPINSLILKEVQLQSQDARPQWQEKVIGNHDTDQDIDWVLQMSGARSWAVGAPQKQFLYIEYHHSLEWEFSLARAFQKKMEIGSSGGDMVFFLSRETFKDGDLHRHLAQSLLSQILVVRPELIARLDYLQEEIQGNPVDEWQEKQWSYDRRIISWKGSIYSPRAPWQYL</sequence>
<feature type="compositionally biased region" description="Basic and acidic residues" evidence="8">
    <location>
        <begin position="9"/>
        <end position="18"/>
    </location>
</feature>
<evidence type="ECO:0000256" key="7">
    <source>
        <dbReference type="ARBA" id="ARBA00023136"/>
    </source>
</evidence>
<dbReference type="AlphaFoldDB" id="A0A194X5J0"/>
<proteinExistence type="inferred from homology"/>
<evidence type="ECO:0000313" key="11">
    <source>
        <dbReference type="Proteomes" id="UP000070700"/>
    </source>
</evidence>
<name>A0A194X5J0_MOLSC</name>
<keyword evidence="5" id="KW-0256">Endoplasmic reticulum</keyword>
<dbReference type="InterPro" id="IPR007751">
    <property type="entry name" value="DUF676_lipase-like"/>
</dbReference>
<evidence type="ECO:0000256" key="6">
    <source>
        <dbReference type="ARBA" id="ARBA00023128"/>
    </source>
</evidence>
<dbReference type="PANTHER" id="PTHR48182:SF2">
    <property type="entry name" value="PROTEIN SERAC1"/>
    <property type="match status" value="1"/>
</dbReference>
<dbReference type="Gene3D" id="3.40.50.1820">
    <property type="entry name" value="alpha/beta hydrolase"/>
    <property type="match status" value="1"/>
</dbReference>
<dbReference type="Pfam" id="PF05057">
    <property type="entry name" value="DUF676"/>
    <property type="match status" value="1"/>
</dbReference>